<feature type="region of interest" description="Disordered" evidence="1">
    <location>
        <begin position="207"/>
        <end position="235"/>
    </location>
</feature>
<feature type="region of interest" description="Disordered" evidence="1">
    <location>
        <begin position="39"/>
        <end position="75"/>
    </location>
</feature>
<protein>
    <submittedName>
        <fullName evidence="2">Uncharacterized protein</fullName>
    </submittedName>
</protein>
<dbReference type="EMBL" id="JXKC01000012">
    <property type="protein sequence ID" value="PCS16735.1"/>
    <property type="molecule type" value="Genomic_DNA"/>
</dbReference>
<proteinExistence type="predicted"/>
<accession>A0A2A5SQK5</accession>
<evidence type="ECO:0000256" key="1">
    <source>
        <dbReference type="SAM" id="MobiDB-lite"/>
    </source>
</evidence>
<comment type="caution">
    <text evidence="2">The sequence shown here is derived from an EMBL/GenBank/DDBJ whole genome shotgun (WGS) entry which is preliminary data.</text>
</comment>
<evidence type="ECO:0000313" key="2">
    <source>
        <dbReference type="EMBL" id="PCS16735.1"/>
    </source>
</evidence>
<sequence>MKKLHWKISLVLLTIFLLIPYAGEFCILKVKADETGQTEISSSSSATSDAQSSEVKNFEQKQAPTEPTPPPSFTGTLSDMIDQVYPSIAAAPKPSPKSFVSDDGVTINGQFYSNAEFDALLDKMTLAPNAPEFTVDANGQIHFDYDLRIFPLAAPIFVAALPIIGKVFVTGATIIVGGLMIDENNKEWNKVTSRLNAAQRAKVEAEKAKAKAKAKPKSKTTVPNPQKPKKPNQDEKIRTIISKITNIIMKNGKIDISKFTQKVRGTDKWRDPKTDWEINKSNTSHKGDKWKLNNPKGKPIASITADGRIVGE</sequence>
<dbReference type="AlphaFoldDB" id="A0A2A5SQK5"/>
<reference evidence="2 3" key="1">
    <citation type="submission" date="2014-12" db="EMBL/GenBank/DDBJ databases">
        <title>Draft genome sequences of 10 type strains of Lactococcus.</title>
        <authorList>
            <person name="Sun Z."/>
            <person name="Zhong Z."/>
            <person name="Liu W."/>
            <person name="Zhang W."/>
            <person name="Zhang H."/>
        </authorList>
    </citation>
    <scope>NUCLEOTIDE SEQUENCE [LARGE SCALE GENOMIC DNA]</scope>
    <source>
        <strain evidence="2 3">DSM 21502</strain>
    </source>
</reference>
<name>A0A2A5SQK5_LACLC</name>
<gene>
    <name evidence="2" type="ORF">RU92_GL000905</name>
</gene>
<evidence type="ECO:0000313" key="3">
    <source>
        <dbReference type="Proteomes" id="UP000218711"/>
    </source>
</evidence>
<feature type="region of interest" description="Disordered" evidence="1">
    <location>
        <begin position="275"/>
        <end position="312"/>
    </location>
</feature>
<organism evidence="2 3">
    <name type="scientific">Lactococcus cremoris subsp. tructae</name>
    <dbReference type="NCBI Taxonomy" id="542833"/>
    <lineage>
        <taxon>Bacteria</taxon>
        <taxon>Bacillati</taxon>
        <taxon>Bacillota</taxon>
        <taxon>Bacilli</taxon>
        <taxon>Lactobacillales</taxon>
        <taxon>Streptococcaceae</taxon>
        <taxon>Lactococcus</taxon>
    </lineage>
</organism>
<feature type="compositionally biased region" description="Low complexity" evidence="1">
    <location>
        <begin position="41"/>
        <end position="53"/>
    </location>
</feature>
<dbReference type="RefSeq" id="WP_257013584.1">
    <property type="nucleotide sequence ID" value="NZ_JXKC01000012.1"/>
</dbReference>
<dbReference type="Proteomes" id="UP000218711">
    <property type="component" value="Unassembled WGS sequence"/>
</dbReference>